<evidence type="ECO:0000313" key="3">
    <source>
        <dbReference type="Proteomes" id="UP000009229"/>
    </source>
</evidence>
<accession>A0AAU8PAZ8</accession>
<sequence>MIKNLFFAAGEGKHRVQLQATVTGEGIIISLFGGEKPHVGAVVLSIPRPSLADPGRLSCTSTVVPRLGHKDDEIAKPLAEELAKASGQPVVVVAGLHVERAQAEDINLLVENSRQAMQQLLNNLKFYLKINTNFR</sequence>
<feature type="domain" description="Prenylated flavin chaperone LpdD-like" evidence="1">
    <location>
        <begin position="11"/>
        <end position="125"/>
    </location>
</feature>
<dbReference type="Pfam" id="PF21758">
    <property type="entry name" value="PAC_bac"/>
    <property type="match status" value="1"/>
</dbReference>
<organism evidence="2 3">
    <name type="scientific">Desulfofundulus kuznetsovii (strain DSM 6115 / VKM B-1805 / 17)</name>
    <name type="common">Desulfotomaculum kuznetsovii</name>
    <dbReference type="NCBI Taxonomy" id="760568"/>
    <lineage>
        <taxon>Bacteria</taxon>
        <taxon>Bacillati</taxon>
        <taxon>Bacillota</taxon>
        <taxon>Clostridia</taxon>
        <taxon>Eubacteriales</taxon>
        <taxon>Peptococcaceae</taxon>
        <taxon>Desulfofundulus</taxon>
    </lineage>
</organism>
<evidence type="ECO:0000259" key="1">
    <source>
        <dbReference type="Pfam" id="PF21758"/>
    </source>
</evidence>
<gene>
    <name evidence="2" type="ordered locus">Desku_1542</name>
</gene>
<dbReference type="KEGG" id="dku:Desku_1542"/>
<reference evidence="3" key="1">
    <citation type="submission" date="2011-05" db="EMBL/GenBank/DDBJ databases">
        <title>Complete sequence of Desulfotomaculum kuznetsovii DSM 6115.</title>
        <authorList>
            <person name="Lucas S."/>
            <person name="Han J."/>
            <person name="Lapidus A."/>
            <person name="Cheng J.-F."/>
            <person name="Goodwin L."/>
            <person name="Pitluck S."/>
            <person name="Peters L."/>
            <person name="Mikhailova N."/>
            <person name="Lu M."/>
            <person name="Saunders E."/>
            <person name="Han C."/>
            <person name="Tapia R."/>
            <person name="Land M."/>
            <person name="Hauser L."/>
            <person name="Kyrpides N."/>
            <person name="Ivanova N."/>
            <person name="Pagani I."/>
            <person name="Nazina T."/>
            <person name="Ivanova A."/>
            <person name="Parshina S."/>
            <person name="Kuever J."/>
            <person name="Muyzer G."/>
            <person name="Plugge C."/>
            <person name="Stams A."/>
            <person name="Woyke T."/>
        </authorList>
    </citation>
    <scope>NUCLEOTIDE SEQUENCE [LARGE SCALE GENOMIC DNA]</scope>
    <source>
        <strain evidence="3">DSM 6115 / VKM B-1805 / 17</strain>
    </source>
</reference>
<protein>
    <recommendedName>
        <fullName evidence="1">Prenylated flavin chaperone LpdD-like domain-containing protein</fullName>
    </recommendedName>
</protein>
<dbReference type="RefSeq" id="WP_013822638.1">
    <property type="nucleotide sequence ID" value="NC_015573.1"/>
</dbReference>
<dbReference type="Proteomes" id="UP000009229">
    <property type="component" value="Chromosome"/>
</dbReference>
<evidence type="ECO:0000313" key="2">
    <source>
        <dbReference type="EMBL" id="AEG15123.1"/>
    </source>
</evidence>
<dbReference type="AlphaFoldDB" id="A0AAU8PAZ8"/>
<name>A0AAU8PAZ8_DESK7</name>
<keyword evidence="3" id="KW-1185">Reference proteome</keyword>
<dbReference type="InterPro" id="IPR048844">
    <property type="entry name" value="LpdD_chaperone-like"/>
</dbReference>
<proteinExistence type="predicted"/>
<dbReference type="EMBL" id="CP002770">
    <property type="protein sequence ID" value="AEG15123.1"/>
    <property type="molecule type" value="Genomic_DNA"/>
</dbReference>